<evidence type="ECO:0000313" key="3">
    <source>
        <dbReference type="Proteomes" id="UP000030745"/>
    </source>
</evidence>
<sequence length="400" mass="43359">MTTWTREMYARVVHMSVHNLHVFPSEMAAVADESPKAPLAIKYMCWRKSASLWLVMAALGVKTALAAQSTPFTAFLGDMRSFVSLLPDVVLPSFQKLHVLVVVQAFSTVGTLLLTGVCAAYALHHWTTYDRSRTALRLGYGLSFVLPYAVLLFLPFRSCINYTDIRLEACEAVASLLARQAALRHLPFSPSQVCNDFLNAPQWGDELLRSLETMGVLKNNTTRVCLNVYAAANTSINQTAPTACSEPTCAACLADATCSSMGLVYMYNPSALEAAHPACASCFASSCMRDCLHASLPPLLSQAPELCLPDTVVDAITALGTIHSSSDYVELLIGTLVGLSSLQTLLTKTLVPYSRLPGYGIGAAILLCTPMLTTVLIAIHQAFGNLWCSEPTMAQRFTRF</sequence>
<proteinExistence type="predicted"/>
<keyword evidence="3" id="KW-1185">Reference proteome</keyword>
<dbReference type="RefSeq" id="XP_012213345.1">
    <property type="nucleotide sequence ID" value="XM_012357955.1"/>
</dbReference>
<feature type="transmembrane region" description="Helical" evidence="1">
    <location>
        <begin position="135"/>
        <end position="156"/>
    </location>
</feature>
<keyword evidence="1" id="KW-0472">Membrane</keyword>
<reference evidence="2 3" key="1">
    <citation type="journal article" date="2013" name="PLoS Genet.">
        <title>Distinctive expansion of potential virulence genes in the genome of the oomycete fish pathogen Saprolegnia parasitica.</title>
        <authorList>
            <person name="Jiang R.H."/>
            <person name="de Bruijn I."/>
            <person name="Haas B.J."/>
            <person name="Belmonte R."/>
            <person name="Lobach L."/>
            <person name="Christie J."/>
            <person name="van den Ackerveken G."/>
            <person name="Bottin A."/>
            <person name="Bulone V."/>
            <person name="Diaz-Moreno S.M."/>
            <person name="Dumas B."/>
            <person name="Fan L."/>
            <person name="Gaulin E."/>
            <person name="Govers F."/>
            <person name="Grenville-Briggs L.J."/>
            <person name="Horner N.R."/>
            <person name="Levin J.Z."/>
            <person name="Mammella M."/>
            <person name="Meijer H.J."/>
            <person name="Morris P."/>
            <person name="Nusbaum C."/>
            <person name="Oome S."/>
            <person name="Phillips A.J."/>
            <person name="van Rooyen D."/>
            <person name="Rzeszutek E."/>
            <person name="Saraiva M."/>
            <person name="Secombes C.J."/>
            <person name="Seidl M.F."/>
            <person name="Snel B."/>
            <person name="Stassen J.H."/>
            <person name="Sykes S."/>
            <person name="Tripathy S."/>
            <person name="van den Berg H."/>
            <person name="Vega-Arreguin J.C."/>
            <person name="Wawra S."/>
            <person name="Young S.K."/>
            <person name="Zeng Q."/>
            <person name="Dieguez-Uribeondo J."/>
            <person name="Russ C."/>
            <person name="Tyler B.M."/>
            <person name="van West P."/>
        </authorList>
    </citation>
    <scope>NUCLEOTIDE SEQUENCE [LARGE SCALE GENOMIC DNA]</scope>
    <source>
        <strain evidence="2 3">CBS 223.65</strain>
    </source>
</reference>
<accession>A0A067BCV5</accession>
<dbReference type="OMA" id="CFASSCM"/>
<evidence type="ECO:0000313" key="2">
    <source>
        <dbReference type="EMBL" id="KDO15948.1"/>
    </source>
</evidence>
<name>A0A067BCV5_SAPPC</name>
<dbReference type="OrthoDB" id="10378735at2759"/>
<evidence type="ECO:0000256" key="1">
    <source>
        <dbReference type="SAM" id="Phobius"/>
    </source>
</evidence>
<dbReference type="EMBL" id="KK584451">
    <property type="protein sequence ID" value="KDO15948.1"/>
    <property type="molecule type" value="Genomic_DNA"/>
</dbReference>
<dbReference type="VEuPathDB" id="FungiDB:SPRG_18508"/>
<dbReference type="KEGG" id="spar:SPRG_18508"/>
<organism evidence="2 3">
    <name type="scientific">Saprolegnia parasitica (strain CBS 223.65)</name>
    <dbReference type="NCBI Taxonomy" id="695850"/>
    <lineage>
        <taxon>Eukaryota</taxon>
        <taxon>Sar</taxon>
        <taxon>Stramenopiles</taxon>
        <taxon>Oomycota</taxon>
        <taxon>Saprolegniomycetes</taxon>
        <taxon>Saprolegniales</taxon>
        <taxon>Saprolegniaceae</taxon>
        <taxon>Saprolegnia</taxon>
    </lineage>
</organism>
<keyword evidence="1" id="KW-1133">Transmembrane helix</keyword>
<dbReference type="Proteomes" id="UP000030745">
    <property type="component" value="Unassembled WGS sequence"/>
</dbReference>
<feature type="transmembrane region" description="Helical" evidence="1">
    <location>
        <begin position="97"/>
        <end position="123"/>
    </location>
</feature>
<feature type="transmembrane region" description="Helical" evidence="1">
    <location>
        <begin position="358"/>
        <end position="383"/>
    </location>
</feature>
<keyword evidence="1" id="KW-0812">Transmembrane</keyword>
<protein>
    <submittedName>
        <fullName evidence="2">Uncharacterized protein</fullName>
    </submittedName>
</protein>
<dbReference type="AlphaFoldDB" id="A0A067BCV5"/>
<gene>
    <name evidence="2" type="ORF">SPRG_18508</name>
</gene>
<feature type="transmembrane region" description="Helical" evidence="1">
    <location>
        <begin position="52"/>
        <end position="77"/>
    </location>
</feature>
<dbReference type="GeneID" id="24140032"/>